<dbReference type="PANTHER" id="PTHR40637:SF1">
    <property type="entry name" value="ESSS SUBUNIT OF NADH:UBIQUINONE OXIDOREDUCTASE (COMPLEX I) PROTEIN"/>
    <property type="match status" value="1"/>
</dbReference>
<organism evidence="2 3">
    <name type="scientific">Thalassiosira pseudonana</name>
    <name type="common">Marine diatom</name>
    <name type="synonym">Cyclotella nana</name>
    <dbReference type="NCBI Taxonomy" id="35128"/>
    <lineage>
        <taxon>Eukaryota</taxon>
        <taxon>Sar</taxon>
        <taxon>Stramenopiles</taxon>
        <taxon>Ochrophyta</taxon>
        <taxon>Bacillariophyta</taxon>
        <taxon>Coscinodiscophyceae</taxon>
        <taxon>Thalassiosirophycidae</taxon>
        <taxon>Thalassiosirales</taxon>
        <taxon>Thalassiosiraceae</taxon>
        <taxon>Thalassiosira</taxon>
    </lineage>
</organism>
<evidence type="ECO:0000313" key="2">
    <source>
        <dbReference type="EMBL" id="EED96647.1"/>
    </source>
</evidence>
<dbReference type="RefSeq" id="XP_002287006.1">
    <property type="nucleotide sequence ID" value="XM_002286970.1"/>
</dbReference>
<evidence type="ECO:0000256" key="1">
    <source>
        <dbReference type="SAM" id="MobiDB-lite"/>
    </source>
</evidence>
<feature type="region of interest" description="Disordered" evidence="1">
    <location>
        <begin position="18"/>
        <end position="49"/>
    </location>
</feature>
<feature type="compositionally biased region" description="Acidic residues" evidence="1">
    <location>
        <begin position="143"/>
        <end position="167"/>
    </location>
</feature>
<feature type="compositionally biased region" description="Low complexity" evidence="1">
    <location>
        <begin position="20"/>
        <end position="37"/>
    </location>
</feature>
<dbReference type="eggNOG" id="ENOG502S7S9">
    <property type="taxonomic scope" value="Eukaryota"/>
</dbReference>
<reference evidence="2 3" key="1">
    <citation type="journal article" date="2004" name="Science">
        <title>The genome of the diatom Thalassiosira pseudonana: ecology, evolution, and metabolism.</title>
        <authorList>
            <person name="Armbrust E.V."/>
            <person name="Berges J.A."/>
            <person name="Bowler C."/>
            <person name="Green B.R."/>
            <person name="Martinez D."/>
            <person name="Putnam N.H."/>
            <person name="Zhou S."/>
            <person name="Allen A.E."/>
            <person name="Apt K.E."/>
            <person name="Bechner M."/>
            <person name="Brzezinski M.A."/>
            <person name="Chaal B.K."/>
            <person name="Chiovitti A."/>
            <person name="Davis A.K."/>
            <person name="Demarest M.S."/>
            <person name="Detter J.C."/>
            <person name="Glavina T."/>
            <person name="Goodstein D."/>
            <person name="Hadi M.Z."/>
            <person name="Hellsten U."/>
            <person name="Hildebrand M."/>
            <person name="Jenkins B.D."/>
            <person name="Jurka J."/>
            <person name="Kapitonov V.V."/>
            <person name="Kroger N."/>
            <person name="Lau W.W."/>
            <person name="Lane T.W."/>
            <person name="Larimer F.W."/>
            <person name="Lippmeier J.C."/>
            <person name="Lucas S."/>
            <person name="Medina M."/>
            <person name="Montsant A."/>
            <person name="Obornik M."/>
            <person name="Parker M.S."/>
            <person name="Palenik B."/>
            <person name="Pazour G.J."/>
            <person name="Richardson P.M."/>
            <person name="Rynearson T.A."/>
            <person name="Saito M.A."/>
            <person name="Schwartz D.C."/>
            <person name="Thamatrakoln K."/>
            <person name="Valentin K."/>
            <person name="Vardi A."/>
            <person name="Wilkerson F.P."/>
            <person name="Rokhsar D.S."/>
        </authorList>
    </citation>
    <scope>NUCLEOTIDE SEQUENCE [LARGE SCALE GENOMIC DNA]</scope>
    <source>
        <strain evidence="2 3">CCMP1335</strain>
    </source>
</reference>
<dbReference type="PaxDb" id="35128-Thaps1833"/>
<accession>B8BS26</accession>
<dbReference type="PANTHER" id="PTHR40637">
    <property type="entry name" value="ESSS SUBUNIT OF NADH:UBIQUINONE OXIDOREDUCTASE (COMPLEX I) PROTEIN"/>
    <property type="match status" value="1"/>
</dbReference>
<dbReference type="EMBL" id="CM000638">
    <property type="protein sequence ID" value="EED96647.1"/>
    <property type="molecule type" value="Genomic_DNA"/>
</dbReference>
<dbReference type="GeneID" id="7449086"/>
<dbReference type="Proteomes" id="UP000001449">
    <property type="component" value="Chromosome 1"/>
</dbReference>
<sequence>MSFATLARSCISRGSALTLRNARNTPTPTTATNAPRRFMGGGGGHQPISRSMEAELFQGHPKEPEGWETTIYMTYAASAVLLAFALGFAPDTSIKTWASSEARARLALQAEGKLDQPVFGVHYDTPENKFDFESVNPDNPFNEADDDDEDEDDEEEEESEEEEDDEE</sequence>
<evidence type="ECO:0000313" key="3">
    <source>
        <dbReference type="Proteomes" id="UP000001449"/>
    </source>
</evidence>
<dbReference type="OMA" id="TSIKTWA"/>
<proteinExistence type="predicted"/>
<dbReference type="HOGENOM" id="CLU_1597810_0_0_1"/>
<keyword evidence="3" id="KW-1185">Reference proteome</keyword>
<feature type="region of interest" description="Disordered" evidence="1">
    <location>
        <begin position="125"/>
        <end position="167"/>
    </location>
</feature>
<reference evidence="2 3" key="2">
    <citation type="journal article" date="2008" name="Nature">
        <title>The Phaeodactylum genome reveals the evolutionary history of diatom genomes.</title>
        <authorList>
            <person name="Bowler C."/>
            <person name="Allen A.E."/>
            <person name="Badger J.H."/>
            <person name="Grimwood J."/>
            <person name="Jabbari K."/>
            <person name="Kuo A."/>
            <person name="Maheswari U."/>
            <person name="Martens C."/>
            <person name="Maumus F."/>
            <person name="Otillar R.P."/>
            <person name="Rayko E."/>
            <person name="Salamov A."/>
            <person name="Vandepoele K."/>
            <person name="Beszteri B."/>
            <person name="Gruber A."/>
            <person name="Heijde M."/>
            <person name="Katinka M."/>
            <person name="Mock T."/>
            <person name="Valentin K."/>
            <person name="Verret F."/>
            <person name="Berges J.A."/>
            <person name="Brownlee C."/>
            <person name="Cadoret J.P."/>
            <person name="Chiovitti A."/>
            <person name="Choi C.J."/>
            <person name="Coesel S."/>
            <person name="De Martino A."/>
            <person name="Detter J.C."/>
            <person name="Durkin C."/>
            <person name="Falciatore A."/>
            <person name="Fournet J."/>
            <person name="Haruta M."/>
            <person name="Huysman M.J."/>
            <person name="Jenkins B.D."/>
            <person name="Jiroutova K."/>
            <person name="Jorgensen R.E."/>
            <person name="Joubert Y."/>
            <person name="Kaplan A."/>
            <person name="Kroger N."/>
            <person name="Kroth P.G."/>
            <person name="La Roche J."/>
            <person name="Lindquist E."/>
            <person name="Lommer M."/>
            <person name="Martin-Jezequel V."/>
            <person name="Lopez P.J."/>
            <person name="Lucas S."/>
            <person name="Mangogna M."/>
            <person name="McGinnis K."/>
            <person name="Medlin L.K."/>
            <person name="Montsant A."/>
            <person name="Oudot-Le Secq M.P."/>
            <person name="Napoli C."/>
            <person name="Obornik M."/>
            <person name="Parker M.S."/>
            <person name="Petit J.L."/>
            <person name="Porcel B.M."/>
            <person name="Poulsen N."/>
            <person name="Robison M."/>
            <person name="Rychlewski L."/>
            <person name="Rynearson T.A."/>
            <person name="Schmutz J."/>
            <person name="Shapiro H."/>
            <person name="Siaut M."/>
            <person name="Stanley M."/>
            <person name="Sussman M.R."/>
            <person name="Taylor A.R."/>
            <person name="Vardi A."/>
            <person name="von Dassow P."/>
            <person name="Vyverman W."/>
            <person name="Willis A."/>
            <person name="Wyrwicz L.S."/>
            <person name="Rokhsar D.S."/>
            <person name="Weissenbach J."/>
            <person name="Armbrust E.V."/>
            <person name="Green B.R."/>
            <person name="Van de Peer Y."/>
            <person name="Grigoriev I.V."/>
        </authorList>
    </citation>
    <scope>NUCLEOTIDE SEQUENCE [LARGE SCALE GENOMIC DNA]</scope>
    <source>
        <strain evidence="2 3">CCMP1335</strain>
    </source>
</reference>
<dbReference type="AlphaFoldDB" id="B8BS26"/>
<gene>
    <name evidence="2" type="ORF">THAPSDRAFT_1833</name>
</gene>
<protein>
    <submittedName>
        <fullName evidence="2">Uncharacterized protein</fullName>
    </submittedName>
</protein>
<dbReference type="InParanoid" id="B8BS26"/>
<name>B8BS26_THAPS</name>
<dbReference type="KEGG" id="tps:THAPSDRAFT_1833"/>